<dbReference type="InterPro" id="IPR021864">
    <property type="entry name" value="DUF3475"/>
</dbReference>
<evidence type="ECO:0000313" key="4">
    <source>
        <dbReference type="Proteomes" id="UP001412067"/>
    </source>
</evidence>
<name>A0ABR2N2N5_9ASPA</name>
<evidence type="ECO:0000259" key="2">
    <source>
        <dbReference type="Pfam" id="PF11961"/>
    </source>
</evidence>
<evidence type="ECO:0000259" key="1">
    <source>
        <dbReference type="Pfam" id="PF05003"/>
    </source>
</evidence>
<protein>
    <submittedName>
        <fullName evidence="3">Uncharacterized protein</fullName>
    </submittedName>
</protein>
<dbReference type="Pfam" id="PF11961">
    <property type="entry name" value="DUF3475"/>
    <property type="match status" value="1"/>
</dbReference>
<dbReference type="Proteomes" id="UP001412067">
    <property type="component" value="Unassembled WGS sequence"/>
</dbReference>
<organism evidence="3 4">
    <name type="scientific">Platanthera guangdongensis</name>
    <dbReference type="NCBI Taxonomy" id="2320717"/>
    <lineage>
        <taxon>Eukaryota</taxon>
        <taxon>Viridiplantae</taxon>
        <taxon>Streptophyta</taxon>
        <taxon>Embryophyta</taxon>
        <taxon>Tracheophyta</taxon>
        <taxon>Spermatophyta</taxon>
        <taxon>Magnoliopsida</taxon>
        <taxon>Liliopsida</taxon>
        <taxon>Asparagales</taxon>
        <taxon>Orchidaceae</taxon>
        <taxon>Orchidoideae</taxon>
        <taxon>Orchideae</taxon>
        <taxon>Orchidinae</taxon>
        <taxon>Platanthera</taxon>
    </lineage>
</organism>
<feature type="domain" description="DUF3475" evidence="2">
    <location>
        <begin position="29"/>
        <end position="85"/>
    </location>
</feature>
<gene>
    <name evidence="3" type="ORF">KSP40_PGU008961</name>
</gene>
<reference evidence="3 4" key="1">
    <citation type="journal article" date="2022" name="Nat. Plants">
        <title>Genomes of leafy and leafless Platanthera orchids illuminate the evolution of mycoheterotrophy.</title>
        <authorList>
            <person name="Li M.H."/>
            <person name="Liu K.W."/>
            <person name="Li Z."/>
            <person name="Lu H.C."/>
            <person name="Ye Q.L."/>
            <person name="Zhang D."/>
            <person name="Wang J.Y."/>
            <person name="Li Y.F."/>
            <person name="Zhong Z.M."/>
            <person name="Liu X."/>
            <person name="Yu X."/>
            <person name="Liu D.K."/>
            <person name="Tu X.D."/>
            <person name="Liu B."/>
            <person name="Hao Y."/>
            <person name="Liao X.Y."/>
            <person name="Jiang Y.T."/>
            <person name="Sun W.H."/>
            <person name="Chen J."/>
            <person name="Chen Y.Q."/>
            <person name="Ai Y."/>
            <person name="Zhai J.W."/>
            <person name="Wu S.S."/>
            <person name="Zhou Z."/>
            <person name="Hsiao Y.Y."/>
            <person name="Wu W.L."/>
            <person name="Chen Y.Y."/>
            <person name="Lin Y.F."/>
            <person name="Hsu J.L."/>
            <person name="Li C.Y."/>
            <person name="Wang Z.W."/>
            <person name="Zhao X."/>
            <person name="Zhong W.Y."/>
            <person name="Ma X.K."/>
            <person name="Ma L."/>
            <person name="Huang J."/>
            <person name="Chen G.Z."/>
            <person name="Huang M.Z."/>
            <person name="Huang L."/>
            <person name="Peng D.H."/>
            <person name="Luo Y.B."/>
            <person name="Zou S.Q."/>
            <person name="Chen S.P."/>
            <person name="Lan S."/>
            <person name="Tsai W.C."/>
            <person name="Van de Peer Y."/>
            <person name="Liu Z.J."/>
        </authorList>
    </citation>
    <scope>NUCLEOTIDE SEQUENCE [LARGE SCALE GENOMIC DNA]</scope>
    <source>
        <strain evidence="3">Lor288</strain>
    </source>
</reference>
<dbReference type="EMBL" id="JBBWWR010000002">
    <property type="protein sequence ID" value="KAK8969906.1"/>
    <property type="molecule type" value="Genomic_DNA"/>
</dbReference>
<evidence type="ECO:0000313" key="3">
    <source>
        <dbReference type="EMBL" id="KAK8969906.1"/>
    </source>
</evidence>
<accession>A0ABR2N2N5</accession>
<proteinExistence type="predicted"/>
<dbReference type="Pfam" id="PF05003">
    <property type="entry name" value="DUF668"/>
    <property type="match status" value="1"/>
</dbReference>
<dbReference type="InterPro" id="IPR007700">
    <property type="entry name" value="DUF668"/>
</dbReference>
<dbReference type="PANTHER" id="PTHR31371">
    <property type="entry name" value="BNAC09G50660D PROTEIN"/>
    <property type="match status" value="1"/>
</dbReference>
<keyword evidence="4" id="KW-1185">Reference proteome</keyword>
<feature type="domain" description="DUF668" evidence="1">
    <location>
        <begin position="324"/>
        <end position="418"/>
    </location>
</feature>
<sequence>MPLSCQDTRLCLPYHSLDAACGGKFSVGILTFETAAAMARLVSLHHALSEPELGRLWGITDRSPGVSYLTSTDLRSVFRLACAELLSDLDSAAAVISRLSTRCKAEHLQDFPRAYTEVKAGLASNAFIQTFSIKRLKRQVVQMEKWIAVVTILFEEMEMLAKMEAAEKKIFLMSIGRQEQKKTASGHAELPRAELRAQRKMVARLKEDSLWCKTFDEAVAIMSQSLLAIFANVCSVFGAFVPSLPKITVSGDRMSFTAFNNRIRVYPMNAGQHHIAGPMETCAVLKEVDIRNSCLVIGKGGREADQKLPKGASKKMMRPAMACTVGGCGMEIPYANVILLAEKLMAIKSGEEVCEEEAVLRDVIYQQLPASLTAVVRRRLRERWLKRGTSDSRLAEGWREATESILAWLGPVARDTLRWHEERRLDRRQRLSTRPRVLALQTLIFSDREKTEVAIMEVLVGLSCNCWYVGSPEGENHSW</sequence>
<dbReference type="PANTHER" id="PTHR31371:SF13">
    <property type="entry name" value="OS05G0457600 PROTEIN"/>
    <property type="match status" value="1"/>
</dbReference>
<comment type="caution">
    <text evidence="3">The sequence shown here is derived from an EMBL/GenBank/DDBJ whole genome shotgun (WGS) entry which is preliminary data.</text>
</comment>